<feature type="transmembrane region" description="Helical" evidence="7">
    <location>
        <begin position="12"/>
        <end position="34"/>
    </location>
</feature>
<dbReference type="Proteomes" id="UP000053586">
    <property type="component" value="Unassembled WGS sequence"/>
</dbReference>
<dbReference type="EMBL" id="BAET01000030">
    <property type="protein sequence ID" value="GAB56541.1"/>
    <property type="molecule type" value="Genomic_DNA"/>
</dbReference>
<feature type="transmembrane region" description="Helical" evidence="7">
    <location>
        <begin position="416"/>
        <end position="435"/>
    </location>
</feature>
<feature type="transmembrane region" description="Helical" evidence="7">
    <location>
        <begin position="238"/>
        <end position="263"/>
    </location>
</feature>
<keyword evidence="4 7" id="KW-0812">Transmembrane</keyword>
<keyword evidence="6 7" id="KW-0472">Membrane</keyword>
<dbReference type="InterPro" id="IPR002528">
    <property type="entry name" value="MATE_fam"/>
</dbReference>
<accession>H5TE14</accession>
<comment type="subcellular location">
    <subcellularLocation>
        <location evidence="1">Cell inner membrane</location>
        <topology evidence="1">Multi-pass membrane protein</topology>
    </subcellularLocation>
</comment>
<gene>
    <name evidence="8" type="ORF">GPUN_2426</name>
</gene>
<keyword evidence="3" id="KW-1003">Cell membrane</keyword>
<feature type="transmembrane region" description="Helical" evidence="7">
    <location>
        <begin position="388"/>
        <end position="410"/>
    </location>
</feature>
<organism evidence="8 9">
    <name type="scientific">Glaciecola punicea ACAM 611</name>
    <dbReference type="NCBI Taxonomy" id="1121923"/>
    <lineage>
        <taxon>Bacteria</taxon>
        <taxon>Pseudomonadati</taxon>
        <taxon>Pseudomonadota</taxon>
        <taxon>Gammaproteobacteria</taxon>
        <taxon>Alteromonadales</taxon>
        <taxon>Alteromonadaceae</taxon>
        <taxon>Glaciecola</taxon>
    </lineage>
</organism>
<evidence type="ECO:0000256" key="2">
    <source>
        <dbReference type="ARBA" id="ARBA00022448"/>
    </source>
</evidence>
<protein>
    <submittedName>
        <fullName evidence="8">MATE efflux family protein</fullName>
    </submittedName>
</protein>
<evidence type="ECO:0000256" key="1">
    <source>
        <dbReference type="ARBA" id="ARBA00004429"/>
    </source>
</evidence>
<feature type="transmembrane region" description="Helical" evidence="7">
    <location>
        <begin position="97"/>
        <end position="120"/>
    </location>
</feature>
<dbReference type="PIRSF" id="PIRSF006603">
    <property type="entry name" value="DinF"/>
    <property type="match status" value="1"/>
</dbReference>
<feature type="transmembrane region" description="Helical" evidence="7">
    <location>
        <begin position="283"/>
        <end position="299"/>
    </location>
</feature>
<evidence type="ECO:0000313" key="8">
    <source>
        <dbReference type="EMBL" id="GAB56541.1"/>
    </source>
</evidence>
<name>H5TE14_9ALTE</name>
<dbReference type="eggNOG" id="COG0534">
    <property type="taxonomic scope" value="Bacteria"/>
</dbReference>
<evidence type="ECO:0000256" key="7">
    <source>
        <dbReference type="SAM" id="Phobius"/>
    </source>
</evidence>
<dbReference type="RefSeq" id="WP_006006794.1">
    <property type="nucleotide sequence ID" value="NZ_BAET01000030.1"/>
</dbReference>
<dbReference type="STRING" id="56804.BAE46_08890"/>
<comment type="caution">
    <text evidence="8">The sequence shown here is derived from an EMBL/GenBank/DDBJ whole genome shotgun (WGS) entry which is preliminary data.</text>
</comment>
<dbReference type="InterPro" id="IPR048279">
    <property type="entry name" value="MdtK-like"/>
</dbReference>
<evidence type="ECO:0000256" key="3">
    <source>
        <dbReference type="ARBA" id="ARBA00022475"/>
    </source>
</evidence>
<keyword evidence="2" id="KW-0813">Transport</keyword>
<reference evidence="8 9" key="1">
    <citation type="journal article" date="2012" name="J. Bacteriol.">
        <title>Genome sequence of proteorhodopsin-containing sea ice bacterium Glaciecola punicea ACAM 611T.</title>
        <authorList>
            <person name="Qin Q.-L."/>
            <person name="Xie B.-B."/>
            <person name="Shu Y.-L."/>
            <person name="Rong J.-C."/>
            <person name="Zhao D.-L."/>
            <person name="Zhang X.-Y."/>
            <person name="Chen X.-L."/>
            <person name="Zhou B.-C."/>
            <person name="Zhanga Y.-Z."/>
        </authorList>
    </citation>
    <scope>NUCLEOTIDE SEQUENCE [LARGE SCALE GENOMIC DNA]</scope>
    <source>
        <strain evidence="8 9">ACAM 611</strain>
    </source>
</reference>
<sequence>MKPASTKKNESLISGSIISHMIRLSIPASMGMVFNTLYNLTDIWFAGYISDDALAGLSIAGSVFFLLLSIGIGIQAGASAMIAPGAGRGETHEVKDWVNNVSGLAIGFSVLSFLLGMLAARPLVVLLGAEAHIEPLAMEYLWVTLAGSIGFTLSFGAAGALMALGDTKSNRNALAIGFFANFALNPLFTFGLGLGVTGIALATVVIKLATAFYLLRVLALRLNIKLRPAFDWHRWQILLAQVLPASFNMLTIILGSFITVALIGQFGSEHVAGYTIGLRLEQVLLLPALGLNSAVMAIAGQNMGAGQNLRVAQTFQKSLLIGLAMALVSMPIMYFLSPFMMGLFSTNEAIKNTGVTYLRIDALAFYAYVVLFQSVAVLQAMQKPMFPLYLGIARQLVIPASINYVLIVVWDYPMVSMFYTIVIVVILSAVLAYFYTAREIGRLVQSTLTSKTHRV</sequence>
<keyword evidence="9" id="KW-1185">Reference proteome</keyword>
<evidence type="ECO:0000256" key="4">
    <source>
        <dbReference type="ARBA" id="ARBA00022692"/>
    </source>
</evidence>
<feature type="transmembrane region" description="Helical" evidence="7">
    <location>
        <begin position="319"/>
        <end position="343"/>
    </location>
</feature>
<dbReference type="NCBIfam" id="TIGR00797">
    <property type="entry name" value="matE"/>
    <property type="match status" value="1"/>
</dbReference>
<dbReference type="GO" id="GO:0042910">
    <property type="term" value="F:xenobiotic transmembrane transporter activity"/>
    <property type="evidence" value="ECO:0007669"/>
    <property type="project" value="InterPro"/>
</dbReference>
<evidence type="ECO:0000313" key="9">
    <source>
        <dbReference type="Proteomes" id="UP000053586"/>
    </source>
</evidence>
<feature type="transmembrane region" description="Helical" evidence="7">
    <location>
        <begin position="173"/>
        <end position="193"/>
    </location>
</feature>
<evidence type="ECO:0000256" key="6">
    <source>
        <dbReference type="ARBA" id="ARBA00023136"/>
    </source>
</evidence>
<dbReference type="GO" id="GO:0005886">
    <property type="term" value="C:plasma membrane"/>
    <property type="evidence" value="ECO:0007669"/>
    <property type="project" value="UniProtKB-SubCell"/>
</dbReference>
<evidence type="ECO:0000256" key="5">
    <source>
        <dbReference type="ARBA" id="ARBA00022989"/>
    </source>
</evidence>
<dbReference type="AlphaFoldDB" id="H5TE14"/>
<feature type="transmembrane region" description="Helical" evidence="7">
    <location>
        <begin position="54"/>
        <end position="76"/>
    </location>
</feature>
<dbReference type="GO" id="GO:0015297">
    <property type="term" value="F:antiporter activity"/>
    <property type="evidence" value="ECO:0007669"/>
    <property type="project" value="InterPro"/>
</dbReference>
<feature type="transmembrane region" description="Helical" evidence="7">
    <location>
        <begin position="363"/>
        <end position="381"/>
    </location>
</feature>
<proteinExistence type="predicted"/>
<reference evidence="8 9" key="2">
    <citation type="journal article" date="2017" name="Antonie Van Leeuwenhoek">
        <title>Rhizobium rhizosphaerae sp. nov., a novel species isolated from rice rhizosphere.</title>
        <authorList>
            <person name="Zhao J.J."/>
            <person name="Zhang J."/>
            <person name="Zhang R.J."/>
            <person name="Zhang C.W."/>
            <person name="Yin H.Q."/>
            <person name="Zhang X.X."/>
        </authorList>
    </citation>
    <scope>NUCLEOTIDE SEQUENCE [LARGE SCALE GENOMIC DNA]</scope>
    <source>
        <strain evidence="8 9">ACAM 611</strain>
    </source>
</reference>
<dbReference type="PANTHER" id="PTHR43549">
    <property type="entry name" value="MULTIDRUG RESISTANCE PROTEIN YPNP-RELATED"/>
    <property type="match status" value="1"/>
</dbReference>
<dbReference type="Pfam" id="PF01554">
    <property type="entry name" value="MatE"/>
    <property type="match status" value="2"/>
</dbReference>
<feature type="transmembrane region" description="Helical" evidence="7">
    <location>
        <begin position="140"/>
        <end position="161"/>
    </location>
</feature>
<dbReference type="PANTHER" id="PTHR43549:SF3">
    <property type="entry name" value="MULTIDRUG RESISTANCE PROTEIN YPNP-RELATED"/>
    <property type="match status" value="1"/>
</dbReference>
<keyword evidence="5 7" id="KW-1133">Transmembrane helix</keyword>
<dbReference type="InterPro" id="IPR052031">
    <property type="entry name" value="Membrane_Transporter-Flippase"/>
</dbReference>
<feature type="transmembrane region" description="Helical" evidence="7">
    <location>
        <begin position="199"/>
        <end position="218"/>
    </location>
</feature>